<gene>
    <name evidence="12" type="ORF">PVAP13_3NG179161</name>
</gene>
<evidence type="ECO:0000256" key="10">
    <source>
        <dbReference type="SAM" id="MobiDB-lite"/>
    </source>
</evidence>
<feature type="transmembrane region" description="Helical" evidence="11">
    <location>
        <begin position="313"/>
        <end position="332"/>
    </location>
</feature>
<sequence>MAGPDGVTRRPSPEPALRVPVPSTRTSLAGFIDAVATGSETAADVAGRKEVDTEIETPYSISICSVTASPPAPHLAQHSAYVYSDGNGVRVPNEVKLDVHHHDAGVPPTDADLDVSEEAKQQVRFHSQPTITILSEEPPEQQQGTLARSDSMRDRRFDHFKTFAGRLERQLSSIRGGSRHPADNEPAESKVSEDDTDDDEVPTADRYFAALEGPELETLRPTEVPMLPEDATWPFLLRFPISVFGMCMGVSSQAMLWKTLELERSTAFLHVNRDVNDAFWWFSVALMGLVSAIYLLKIVFYFEAVRREFHHPIRVNFFFSPWIACLFLVKGLPEQVRPVHHVVWYILMAPLLVLDLKVYGQWMSGGEWRLSKVANPTSHLAVVGNFVGALLGARMELREAAIFFFAVGLVHYLVLFVTLYQRLPTNVPLPRELHPVFFLFIATPSVASVAWARICDDFNHGAKVAYYISLFLYLSLVVRVKFFRGVRFSLAWWAYTFPMTSAAIATAVFASEVNNLLTRALAVVLAGVASVTVAAVLAATMYHAFVRRDLFPNDAKFGKILARLRTSSADRKELVSRHAGSESETSEPPTPTVCDGRGRAEP</sequence>
<feature type="region of interest" description="Disordered" evidence="10">
    <location>
        <begin position="171"/>
        <end position="200"/>
    </location>
</feature>
<feature type="transmembrane region" description="Helical" evidence="11">
    <location>
        <begin position="401"/>
        <end position="421"/>
    </location>
</feature>
<feature type="transmembrane region" description="Helical" evidence="11">
    <location>
        <begin position="464"/>
        <end position="483"/>
    </location>
</feature>
<evidence type="ECO:0000256" key="1">
    <source>
        <dbReference type="ARBA" id="ARBA00004127"/>
    </source>
</evidence>
<dbReference type="GO" id="GO:0012505">
    <property type="term" value="C:endomembrane system"/>
    <property type="evidence" value="ECO:0007669"/>
    <property type="project" value="UniProtKB-SubCell"/>
</dbReference>
<dbReference type="InterPro" id="IPR030183">
    <property type="entry name" value="SLAC/SLAH"/>
</dbReference>
<feature type="region of interest" description="Disordered" evidence="10">
    <location>
        <begin position="1"/>
        <end position="23"/>
    </location>
</feature>
<comment type="subcellular location">
    <subcellularLocation>
        <location evidence="2">Cell membrane</location>
    </subcellularLocation>
    <subcellularLocation>
        <location evidence="1">Endomembrane system</location>
        <topology evidence="1">Multi-pass membrane protein</topology>
    </subcellularLocation>
</comment>
<evidence type="ECO:0000256" key="8">
    <source>
        <dbReference type="ARBA" id="ARBA00023065"/>
    </source>
</evidence>
<feature type="compositionally biased region" description="Basic and acidic residues" evidence="10">
    <location>
        <begin position="180"/>
        <end position="193"/>
    </location>
</feature>
<keyword evidence="13" id="KW-1185">Reference proteome</keyword>
<evidence type="ECO:0000256" key="3">
    <source>
        <dbReference type="ARBA" id="ARBA00007808"/>
    </source>
</evidence>
<keyword evidence="4" id="KW-0813">Transport</keyword>
<evidence type="ECO:0000313" key="13">
    <source>
        <dbReference type="Proteomes" id="UP000823388"/>
    </source>
</evidence>
<keyword evidence="8" id="KW-0406">Ion transport</keyword>
<protein>
    <recommendedName>
        <fullName evidence="14">S-type anion channel SLAH2</fullName>
    </recommendedName>
</protein>
<evidence type="ECO:0000256" key="5">
    <source>
        <dbReference type="ARBA" id="ARBA00022475"/>
    </source>
</evidence>
<evidence type="ECO:0000256" key="9">
    <source>
        <dbReference type="ARBA" id="ARBA00023136"/>
    </source>
</evidence>
<evidence type="ECO:0000256" key="11">
    <source>
        <dbReference type="SAM" id="Phobius"/>
    </source>
</evidence>
<dbReference type="PANTHER" id="PTHR31269:SF34">
    <property type="entry name" value="S-TYPE ANION CHANNEL SLAH2"/>
    <property type="match status" value="1"/>
</dbReference>
<evidence type="ECO:0000256" key="7">
    <source>
        <dbReference type="ARBA" id="ARBA00022989"/>
    </source>
</evidence>
<accession>A0A8T0U644</accession>
<dbReference type="EMBL" id="CM029042">
    <property type="protein sequence ID" value="KAG2617215.1"/>
    <property type="molecule type" value="Genomic_DNA"/>
</dbReference>
<feature type="transmembrane region" description="Helical" evidence="11">
    <location>
        <begin position="278"/>
        <end position="301"/>
    </location>
</feature>
<dbReference type="AlphaFoldDB" id="A0A8T0U644"/>
<feature type="transmembrane region" description="Helical" evidence="11">
    <location>
        <begin position="235"/>
        <end position="258"/>
    </location>
</feature>
<dbReference type="PANTHER" id="PTHR31269">
    <property type="entry name" value="S-TYPE ANION CHANNEL SLAH3"/>
    <property type="match status" value="1"/>
</dbReference>
<dbReference type="InterPro" id="IPR038665">
    <property type="entry name" value="Voltage-dep_anion_channel_sf"/>
</dbReference>
<feature type="compositionally biased region" description="Basic and acidic residues" evidence="10">
    <location>
        <begin position="569"/>
        <end position="581"/>
    </location>
</feature>
<keyword evidence="5" id="KW-1003">Cell membrane</keyword>
<reference evidence="12" key="1">
    <citation type="submission" date="2020-05" db="EMBL/GenBank/DDBJ databases">
        <title>WGS assembly of Panicum virgatum.</title>
        <authorList>
            <person name="Lovell J.T."/>
            <person name="Jenkins J."/>
            <person name="Shu S."/>
            <person name="Juenger T.E."/>
            <person name="Schmutz J."/>
        </authorList>
    </citation>
    <scope>NUCLEOTIDE SEQUENCE</scope>
    <source>
        <strain evidence="12">AP13</strain>
    </source>
</reference>
<dbReference type="Pfam" id="PF03595">
    <property type="entry name" value="SLAC1"/>
    <property type="match status" value="1"/>
</dbReference>
<evidence type="ECO:0000256" key="6">
    <source>
        <dbReference type="ARBA" id="ARBA00022692"/>
    </source>
</evidence>
<dbReference type="GO" id="GO:0005886">
    <property type="term" value="C:plasma membrane"/>
    <property type="evidence" value="ECO:0007669"/>
    <property type="project" value="UniProtKB-SubCell"/>
</dbReference>
<keyword evidence="6 11" id="KW-0812">Transmembrane</keyword>
<dbReference type="GO" id="GO:0008308">
    <property type="term" value="F:voltage-gated monoatomic anion channel activity"/>
    <property type="evidence" value="ECO:0007669"/>
    <property type="project" value="InterPro"/>
</dbReference>
<feature type="transmembrane region" description="Helical" evidence="11">
    <location>
        <begin position="516"/>
        <end position="539"/>
    </location>
</feature>
<evidence type="ECO:0000256" key="2">
    <source>
        <dbReference type="ARBA" id="ARBA00004236"/>
    </source>
</evidence>
<evidence type="ECO:0008006" key="14">
    <source>
        <dbReference type="Google" id="ProtNLM"/>
    </source>
</evidence>
<comment type="similarity">
    <text evidence="3">Belongs to the SLAC1 S-type anion channel family.</text>
</comment>
<feature type="transmembrane region" description="Helical" evidence="11">
    <location>
        <begin position="377"/>
        <end position="395"/>
    </location>
</feature>
<dbReference type="CDD" id="cd09323">
    <property type="entry name" value="TDT_SLAC1_like"/>
    <property type="match status" value="1"/>
</dbReference>
<dbReference type="Gene3D" id="1.50.10.150">
    <property type="entry name" value="Voltage-dependent anion channel"/>
    <property type="match status" value="1"/>
</dbReference>
<evidence type="ECO:0000313" key="12">
    <source>
        <dbReference type="EMBL" id="KAG2617215.1"/>
    </source>
</evidence>
<name>A0A8T0U644_PANVG</name>
<organism evidence="12 13">
    <name type="scientific">Panicum virgatum</name>
    <name type="common">Blackwell switchgrass</name>
    <dbReference type="NCBI Taxonomy" id="38727"/>
    <lineage>
        <taxon>Eukaryota</taxon>
        <taxon>Viridiplantae</taxon>
        <taxon>Streptophyta</taxon>
        <taxon>Embryophyta</taxon>
        <taxon>Tracheophyta</taxon>
        <taxon>Spermatophyta</taxon>
        <taxon>Magnoliopsida</taxon>
        <taxon>Liliopsida</taxon>
        <taxon>Poales</taxon>
        <taxon>Poaceae</taxon>
        <taxon>PACMAD clade</taxon>
        <taxon>Panicoideae</taxon>
        <taxon>Panicodae</taxon>
        <taxon>Paniceae</taxon>
        <taxon>Panicinae</taxon>
        <taxon>Panicum</taxon>
        <taxon>Panicum sect. Hiantes</taxon>
    </lineage>
</organism>
<dbReference type="Proteomes" id="UP000823388">
    <property type="component" value="Chromosome 3N"/>
</dbReference>
<dbReference type="GO" id="GO:0006873">
    <property type="term" value="P:intracellular monoatomic ion homeostasis"/>
    <property type="evidence" value="ECO:0007669"/>
    <property type="project" value="InterPro"/>
</dbReference>
<keyword evidence="9 11" id="KW-0472">Membrane</keyword>
<feature type="transmembrane region" description="Helical" evidence="11">
    <location>
        <begin position="338"/>
        <end position="356"/>
    </location>
</feature>
<keyword evidence="7 11" id="KW-1133">Transmembrane helix</keyword>
<feature type="transmembrane region" description="Helical" evidence="11">
    <location>
        <begin position="490"/>
        <end position="510"/>
    </location>
</feature>
<feature type="transmembrane region" description="Helical" evidence="11">
    <location>
        <begin position="433"/>
        <end position="452"/>
    </location>
</feature>
<evidence type="ECO:0000256" key="4">
    <source>
        <dbReference type="ARBA" id="ARBA00022448"/>
    </source>
</evidence>
<dbReference type="InterPro" id="IPR004695">
    <property type="entry name" value="SLAC1/Mae1/Ssu1/TehA"/>
</dbReference>
<proteinExistence type="inferred from homology"/>
<feature type="region of interest" description="Disordered" evidence="10">
    <location>
        <begin position="569"/>
        <end position="602"/>
    </location>
</feature>
<comment type="caution">
    <text evidence="12">The sequence shown here is derived from an EMBL/GenBank/DDBJ whole genome shotgun (WGS) entry which is preliminary data.</text>
</comment>